<reference evidence="2" key="1">
    <citation type="journal article" date="2016" name="Nat. Genet.">
        <title>A high-quality carrot genome assembly provides new insights into carotenoid accumulation and asterid genome evolution.</title>
        <authorList>
            <person name="Iorizzo M."/>
            <person name="Ellison S."/>
            <person name="Senalik D."/>
            <person name="Zeng P."/>
            <person name="Satapoomin P."/>
            <person name="Huang J."/>
            <person name="Bowman M."/>
            <person name="Iovene M."/>
            <person name="Sanseverino W."/>
            <person name="Cavagnaro P."/>
            <person name="Yildiz M."/>
            <person name="Macko-Podgorni A."/>
            <person name="Moranska E."/>
            <person name="Grzebelus E."/>
            <person name="Grzebelus D."/>
            <person name="Ashrafi H."/>
            <person name="Zheng Z."/>
            <person name="Cheng S."/>
            <person name="Spooner D."/>
            <person name="Van Deynze A."/>
            <person name="Simon P."/>
        </authorList>
    </citation>
    <scope>NUCLEOTIDE SEQUENCE</scope>
    <source>
        <tissue evidence="2">Leaf</tissue>
    </source>
</reference>
<name>A0A161YJX4_DAUCS</name>
<dbReference type="Proteomes" id="UP000077755">
    <property type="component" value="Chromosome 5"/>
</dbReference>
<evidence type="ECO:0000256" key="1">
    <source>
        <dbReference type="SAM" id="MobiDB-lite"/>
    </source>
</evidence>
<feature type="region of interest" description="Disordered" evidence="1">
    <location>
        <begin position="31"/>
        <end position="62"/>
    </location>
</feature>
<reference evidence="2" key="2">
    <citation type="submission" date="2022-03" db="EMBL/GenBank/DDBJ databases">
        <title>Draft title - Genomic analysis of global carrot germplasm unveils the trajectory of domestication and the origin of high carotenoid orange carrot.</title>
        <authorList>
            <person name="Iorizzo M."/>
            <person name="Ellison S."/>
            <person name="Senalik D."/>
            <person name="Macko-Podgorni A."/>
            <person name="Grzebelus D."/>
            <person name="Bostan H."/>
            <person name="Rolling W."/>
            <person name="Curaba J."/>
            <person name="Simon P."/>
        </authorList>
    </citation>
    <scope>NUCLEOTIDE SEQUENCE</scope>
    <source>
        <tissue evidence="2">Leaf</tissue>
    </source>
</reference>
<sequence length="62" mass="7024">MHSPKINAWYVKISALISSLDISSKQSLIHHRPLLRGKKGDHDNEKTEIDDEMNEIGENVSP</sequence>
<proteinExistence type="predicted"/>
<protein>
    <submittedName>
        <fullName evidence="2">Uncharacterized protein</fullName>
    </submittedName>
</protein>
<organism evidence="2 3">
    <name type="scientific">Daucus carota subsp. sativus</name>
    <name type="common">Carrot</name>
    <dbReference type="NCBI Taxonomy" id="79200"/>
    <lineage>
        <taxon>Eukaryota</taxon>
        <taxon>Viridiplantae</taxon>
        <taxon>Streptophyta</taxon>
        <taxon>Embryophyta</taxon>
        <taxon>Tracheophyta</taxon>
        <taxon>Spermatophyta</taxon>
        <taxon>Magnoliopsida</taxon>
        <taxon>eudicotyledons</taxon>
        <taxon>Gunneridae</taxon>
        <taxon>Pentapetalae</taxon>
        <taxon>asterids</taxon>
        <taxon>campanulids</taxon>
        <taxon>Apiales</taxon>
        <taxon>Apiaceae</taxon>
        <taxon>Apioideae</taxon>
        <taxon>Scandiceae</taxon>
        <taxon>Daucinae</taxon>
        <taxon>Daucus</taxon>
        <taxon>Daucus sect. Daucus</taxon>
    </lineage>
</organism>
<keyword evidence="3" id="KW-1185">Reference proteome</keyword>
<evidence type="ECO:0000313" key="3">
    <source>
        <dbReference type="Proteomes" id="UP000077755"/>
    </source>
</evidence>
<dbReference type="Gramene" id="KZM93649">
    <property type="protein sequence ID" value="KZM93649"/>
    <property type="gene ID" value="DCAR_016894"/>
</dbReference>
<dbReference type="EMBL" id="CP093347">
    <property type="protein sequence ID" value="WOG99964.1"/>
    <property type="molecule type" value="Genomic_DNA"/>
</dbReference>
<feature type="compositionally biased region" description="Basic and acidic residues" evidence="1">
    <location>
        <begin position="38"/>
        <end position="47"/>
    </location>
</feature>
<gene>
    <name evidence="2" type="ORF">DCAR_0519320</name>
</gene>
<dbReference type="AlphaFoldDB" id="A0A161YJX4"/>
<accession>A0A161YJX4</accession>
<evidence type="ECO:0000313" key="2">
    <source>
        <dbReference type="EMBL" id="WOG99964.1"/>
    </source>
</evidence>